<evidence type="ECO:0000313" key="3">
    <source>
        <dbReference type="Proteomes" id="UP001066276"/>
    </source>
</evidence>
<gene>
    <name evidence="2" type="ORF">NDU88_001620</name>
</gene>
<dbReference type="AlphaFoldDB" id="A0AAV7LBI4"/>
<keyword evidence="3" id="KW-1185">Reference proteome</keyword>
<feature type="compositionally biased region" description="Polar residues" evidence="1">
    <location>
        <begin position="108"/>
        <end position="118"/>
    </location>
</feature>
<protein>
    <submittedName>
        <fullName evidence="2">Uncharacterized protein</fullName>
    </submittedName>
</protein>
<name>A0AAV7LBI4_PLEWA</name>
<comment type="caution">
    <text evidence="2">The sequence shown here is derived from an EMBL/GenBank/DDBJ whole genome shotgun (WGS) entry which is preliminary data.</text>
</comment>
<organism evidence="2 3">
    <name type="scientific">Pleurodeles waltl</name>
    <name type="common">Iberian ribbed newt</name>
    <dbReference type="NCBI Taxonomy" id="8319"/>
    <lineage>
        <taxon>Eukaryota</taxon>
        <taxon>Metazoa</taxon>
        <taxon>Chordata</taxon>
        <taxon>Craniata</taxon>
        <taxon>Vertebrata</taxon>
        <taxon>Euteleostomi</taxon>
        <taxon>Amphibia</taxon>
        <taxon>Batrachia</taxon>
        <taxon>Caudata</taxon>
        <taxon>Salamandroidea</taxon>
        <taxon>Salamandridae</taxon>
        <taxon>Pleurodelinae</taxon>
        <taxon>Pleurodeles</taxon>
    </lineage>
</organism>
<evidence type="ECO:0000256" key="1">
    <source>
        <dbReference type="SAM" id="MobiDB-lite"/>
    </source>
</evidence>
<evidence type="ECO:0000313" key="2">
    <source>
        <dbReference type="EMBL" id="KAJ1088463.1"/>
    </source>
</evidence>
<dbReference type="Proteomes" id="UP001066276">
    <property type="component" value="Chromosome 11"/>
</dbReference>
<dbReference type="EMBL" id="JANPWB010000015">
    <property type="protein sequence ID" value="KAJ1088463.1"/>
    <property type="molecule type" value="Genomic_DNA"/>
</dbReference>
<feature type="region of interest" description="Disordered" evidence="1">
    <location>
        <begin position="1"/>
        <end position="118"/>
    </location>
</feature>
<sequence>MPKSAQVRPLSRPGTPLSRGPSKAGATVSRGPGTHLSPGPPVRASRRHGSAAPSWVAATSPRCAADPPLTAPAVNRRWLRPRSSTPPPVSAADAPNSLGAPCAPQHQALHQGTTDPQI</sequence>
<proteinExistence type="predicted"/>
<accession>A0AAV7LBI4</accession>
<reference evidence="2" key="1">
    <citation type="journal article" date="2022" name="bioRxiv">
        <title>Sequencing and chromosome-scale assembly of the giantPleurodeles waltlgenome.</title>
        <authorList>
            <person name="Brown T."/>
            <person name="Elewa A."/>
            <person name="Iarovenko S."/>
            <person name="Subramanian E."/>
            <person name="Araus A.J."/>
            <person name="Petzold A."/>
            <person name="Susuki M."/>
            <person name="Suzuki K.-i.T."/>
            <person name="Hayashi T."/>
            <person name="Toyoda A."/>
            <person name="Oliveira C."/>
            <person name="Osipova E."/>
            <person name="Leigh N.D."/>
            <person name="Simon A."/>
            <person name="Yun M.H."/>
        </authorList>
    </citation>
    <scope>NUCLEOTIDE SEQUENCE</scope>
    <source>
        <strain evidence="2">20211129_DDA</strain>
        <tissue evidence="2">Liver</tissue>
    </source>
</reference>